<dbReference type="EMBL" id="JBEDUW010000003">
    <property type="protein sequence ID" value="KAK9939822.1"/>
    <property type="molecule type" value="Genomic_DNA"/>
</dbReference>
<keyword evidence="2" id="KW-1015">Disulfide bond</keyword>
<dbReference type="Pfam" id="PF04043">
    <property type="entry name" value="PMEI"/>
    <property type="match status" value="1"/>
</dbReference>
<sequence>MKNMMYLALLMFLIQIGCFSTGHCKDFLPMDSHLIDQTCRKTPNPTLCVSSLKSDPHSSASADVSGLALIMVGCANQAITTGNPKFAEQAMNEAANEANSCEDEFSRGSPLTYENKAVADVAGVASAIVRILL</sequence>
<comment type="caution">
    <text evidence="6">The sequence shown here is derived from an EMBL/GenBank/DDBJ whole genome shotgun (WGS) entry which is preliminary data.</text>
</comment>
<feature type="chain" id="PRO_5043362924" description="Pectinesterase inhibitor domain-containing protein" evidence="4">
    <location>
        <begin position="25"/>
        <end position="133"/>
    </location>
</feature>
<dbReference type="AlphaFoldDB" id="A0AAW1XSP4"/>
<dbReference type="Gene3D" id="1.20.140.40">
    <property type="entry name" value="Invertase/pectin methylesterase inhibitor family protein"/>
    <property type="match status" value="2"/>
</dbReference>
<feature type="domain" description="Pectinesterase inhibitor" evidence="5">
    <location>
        <begin position="34"/>
        <end position="80"/>
    </location>
</feature>
<evidence type="ECO:0000256" key="3">
    <source>
        <dbReference type="ARBA" id="ARBA00038471"/>
    </source>
</evidence>
<name>A0AAW1XSP4_RUBAR</name>
<gene>
    <name evidence="6" type="ORF">M0R45_016506</name>
</gene>
<evidence type="ECO:0000256" key="1">
    <source>
        <dbReference type="ARBA" id="ARBA00022729"/>
    </source>
</evidence>
<evidence type="ECO:0000313" key="6">
    <source>
        <dbReference type="EMBL" id="KAK9939822.1"/>
    </source>
</evidence>
<evidence type="ECO:0000313" key="7">
    <source>
        <dbReference type="Proteomes" id="UP001457282"/>
    </source>
</evidence>
<keyword evidence="7" id="KW-1185">Reference proteome</keyword>
<evidence type="ECO:0000256" key="2">
    <source>
        <dbReference type="ARBA" id="ARBA00023157"/>
    </source>
</evidence>
<keyword evidence="1 4" id="KW-0732">Signal</keyword>
<comment type="similarity">
    <text evidence="3">Belongs to the PMEI family.</text>
</comment>
<evidence type="ECO:0000259" key="5">
    <source>
        <dbReference type="Pfam" id="PF04043"/>
    </source>
</evidence>
<dbReference type="SUPFAM" id="SSF101148">
    <property type="entry name" value="Plant invertase/pectin methylesterase inhibitor"/>
    <property type="match status" value="1"/>
</dbReference>
<dbReference type="PANTHER" id="PTHR36710">
    <property type="entry name" value="PECTINESTERASE INHIBITOR-LIKE"/>
    <property type="match status" value="1"/>
</dbReference>
<dbReference type="InterPro" id="IPR006501">
    <property type="entry name" value="Pectinesterase_inhib_dom"/>
</dbReference>
<dbReference type="PANTHER" id="PTHR36710:SF18">
    <property type="entry name" value="PECTINESTERASE INHIBITOR 5-RELATED"/>
    <property type="match status" value="1"/>
</dbReference>
<reference evidence="6 7" key="1">
    <citation type="journal article" date="2023" name="G3 (Bethesda)">
        <title>A chromosome-length genome assembly and annotation of blackberry (Rubus argutus, cv. 'Hillquist').</title>
        <authorList>
            <person name="Bruna T."/>
            <person name="Aryal R."/>
            <person name="Dudchenko O."/>
            <person name="Sargent D.J."/>
            <person name="Mead D."/>
            <person name="Buti M."/>
            <person name="Cavallini A."/>
            <person name="Hytonen T."/>
            <person name="Andres J."/>
            <person name="Pham M."/>
            <person name="Weisz D."/>
            <person name="Mascagni F."/>
            <person name="Usai G."/>
            <person name="Natali L."/>
            <person name="Bassil N."/>
            <person name="Fernandez G.E."/>
            <person name="Lomsadze A."/>
            <person name="Armour M."/>
            <person name="Olukolu B."/>
            <person name="Poorten T."/>
            <person name="Britton C."/>
            <person name="Davik J."/>
            <person name="Ashrafi H."/>
            <person name="Aiden E.L."/>
            <person name="Borodovsky M."/>
            <person name="Worthington M."/>
        </authorList>
    </citation>
    <scope>NUCLEOTIDE SEQUENCE [LARGE SCALE GENOMIC DNA]</scope>
    <source>
        <strain evidence="6">PI 553951</strain>
    </source>
</reference>
<accession>A0AAW1XSP4</accession>
<dbReference type="InterPro" id="IPR052421">
    <property type="entry name" value="PCW_Enzyme_Inhibitor"/>
</dbReference>
<evidence type="ECO:0000256" key="4">
    <source>
        <dbReference type="SAM" id="SignalP"/>
    </source>
</evidence>
<organism evidence="6 7">
    <name type="scientific">Rubus argutus</name>
    <name type="common">Southern blackberry</name>
    <dbReference type="NCBI Taxonomy" id="59490"/>
    <lineage>
        <taxon>Eukaryota</taxon>
        <taxon>Viridiplantae</taxon>
        <taxon>Streptophyta</taxon>
        <taxon>Embryophyta</taxon>
        <taxon>Tracheophyta</taxon>
        <taxon>Spermatophyta</taxon>
        <taxon>Magnoliopsida</taxon>
        <taxon>eudicotyledons</taxon>
        <taxon>Gunneridae</taxon>
        <taxon>Pentapetalae</taxon>
        <taxon>rosids</taxon>
        <taxon>fabids</taxon>
        <taxon>Rosales</taxon>
        <taxon>Rosaceae</taxon>
        <taxon>Rosoideae</taxon>
        <taxon>Rosoideae incertae sedis</taxon>
        <taxon>Rubus</taxon>
    </lineage>
</organism>
<proteinExistence type="inferred from homology"/>
<dbReference type="GO" id="GO:0004857">
    <property type="term" value="F:enzyme inhibitor activity"/>
    <property type="evidence" value="ECO:0007669"/>
    <property type="project" value="InterPro"/>
</dbReference>
<dbReference type="NCBIfam" id="TIGR01614">
    <property type="entry name" value="PME_inhib"/>
    <property type="match status" value="1"/>
</dbReference>
<feature type="signal peptide" evidence="4">
    <location>
        <begin position="1"/>
        <end position="24"/>
    </location>
</feature>
<protein>
    <recommendedName>
        <fullName evidence="5">Pectinesterase inhibitor domain-containing protein</fullName>
    </recommendedName>
</protein>
<dbReference type="Proteomes" id="UP001457282">
    <property type="component" value="Unassembled WGS sequence"/>
</dbReference>
<dbReference type="InterPro" id="IPR035513">
    <property type="entry name" value="Invertase/methylesterase_inhib"/>
</dbReference>